<dbReference type="PANTHER" id="PTHR44119:SF4">
    <property type="entry name" value="AEROBIC COBALTOCHELATASE SUBUNIT COBN"/>
    <property type="match status" value="1"/>
</dbReference>
<dbReference type="EC" id="6.6.1.2" evidence="1"/>
<dbReference type="EMBL" id="FRBR01000003">
    <property type="protein sequence ID" value="SHL47756.1"/>
    <property type="molecule type" value="Genomic_DNA"/>
</dbReference>
<evidence type="ECO:0000256" key="2">
    <source>
        <dbReference type="SAM" id="MobiDB-lite"/>
    </source>
</evidence>
<feature type="region of interest" description="Disordered" evidence="2">
    <location>
        <begin position="1"/>
        <end position="23"/>
    </location>
</feature>
<proteinExistence type="predicted"/>
<evidence type="ECO:0000256" key="1">
    <source>
        <dbReference type="NCBIfam" id="TIGR02257"/>
    </source>
</evidence>
<gene>
    <name evidence="4" type="ORF">SAMN05444398_10321</name>
</gene>
<accession>A0A1M7AYS1</accession>
<dbReference type="GO" id="GO:0051116">
    <property type="term" value="F:cobaltochelatase activity"/>
    <property type="evidence" value="ECO:0007669"/>
    <property type="project" value="UniProtKB-UniRule"/>
</dbReference>
<dbReference type="CDD" id="cd10150">
    <property type="entry name" value="CobN_like"/>
    <property type="match status" value="1"/>
</dbReference>
<dbReference type="InterPro" id="IPR011953">
    <property type="entry name" value="Cobalto_CobN"/>
</dbReference>
<evidence type="ECO:0000259" key="3">
    <source>
        <dbReference type="Pfam" id="PF02514"/>
    </source>
</evidence>
<dbReference type="InterPro" id="IPR003672">
    <property type="entry name" value="CobN/Mg_chltase"/>
</dbReference>
<dbReference type="PANTHER" id="PTHR44119">
    <property type="entry name" value="MAGNESIUM-CHELATASE SUBUNIT CHLH, CHLOROPLASTIC"/>
    <property type="match status" value="1"/>
</dbReference>
<dbReference type="OrthoDB" id="9757976at2"/>
<dbReference type="Proteomes" id="UP000183974">
    <property type="component" value="Unassembled WGS sequence"/>
</dbReference>
<dbReference type="GO" id="GO:0009236">
    <property type="term" value="P:cobalamin biosynthetic process"/>
    <property type="evidence" value="ECO:0007669"/>
    <property type="project" value="UniProtKB-UniRule"/>
</dbReference>
<feature type="domain" description="CobN/magnesium chelatase" evidence="3">
    <location>
        <begin position="138"/>
        <end position="1223"/>
    </location>
</feature>
<sequence>MHLLAATPGQIDDGQEPVDPGQTPADVVFVSAADTELAALSGARAEMETPPTLRLANLTHLQHPMSVDLHLDNCATKSRLVIARVLGGVGYWKYGAEQYAARLHEAGVPLALLPGDDKPDAELRGLSTVDDTDYDALWAYLVEGGPENATNFLSYTHAMLEGGEKPAAASPLLRAGVYWPGAGVADLSAAQEAWTNGAPVVPLVFYRALVQGAGLNPINRLVRSLLRAGLNPLPVFVASLKDPVSVATLEHLFSAAPPSVILNCTSFAVGSPHAGDDSPDNPLTMQATQGAPVFQVVLAGSGEEAWSEGLTGLSARDIAMNVALPEVDGRVLSRAVSFKGEAFFDDATECPIATYRAQGDRVEFVAELAKNWATLRATTEDKRKVALVLANYPNKDGRLANGVGLDTPAGTVHVLRLLQEVGYRVTDAPEDSDALMQAIMAGPTNWLTDRVARRGGVQLSMAEYQIEYGQLPWLLREAMESRWGPPEADPFYTPGEVDCGHFALSVLEFGNVVVGIQPARGYNIDPTDTYHSPDLVPPHNYLAFYIWLRHQFRAQAIVHMGKHGNLEWLPGKALALSKECWPEAVLGPMPHIYPFIVNDPGEGTQAKRRAQAVIIDHLTPPLTRAETYGPLKDLEALVDEYYEAAGVDPRRIDYLRREILSLSSATGLDKDVGLTGDDDETDLAKLDAYLCELKEAQIRDGLHIFGQSPEGEQERDLAIALLRVPRGEGKGSEASLIRALAVDCGVPIDPLDCDMAAPYDGPRNTILKGLDAGPWRSNGDTVERLELLARQAFNWKEAPEQFHQTRPVLEELHNMVLPVLRSCGPDEGRGLLTALAGRFVSPAPSGAPTRGRLDTLPTGRNFYSVDSRAVPTPTAWALGWKSANLLIEKHLQTHGDWPRTMLLTAWGTANMRTGGDDIAQAMALMGVKPKWDAANRRVTGFEVLPQGVLGRPRVDVTLRISGFFRDAFPQLITLFDSAARAVMNMDEPEDLNPAASRARTEGNTTRIYGAKPGAYGAGLQAMIDEQLWSDKADLAEAYLTWGSYAYGAQEEGRADREGFETRLRQTEAIVQNQDNREHDLLDSDDYYQFEGGAAAAVSTLQGQDRPIYHNDHSRPERPVIRTLEDEIGRVIRSRVVNPKWIEGIKRHGYKGAFEIAATVDYMFAFAATTGAVRSHHFDMVEAAFLEDEDTRDFIEEHNAPALREIALRLQEAIERGMWMPRSNSARARIEAAVKGRNTP</sequence>
<name>A0A1M7AYS1_9RHOB</name>
<evidence type="ECO:0000313" key="5">
    <source>
        <dbReference type="Proteomes" id="UP000183974"/>
    </source>
</evidence>
<dbReference type="RefSeq" id="WP_073034085.1">
    <property type="nucleotide sequence ID" value="NZ_BMLR01000003.1"/>
</dbReference>
<protein>
    <recommendedName>
        <fullName evidence="1">Cobaltochelatase subunit CobN</fullName>
        <ecNumber evidence="1">6.6.1.2</ecNumber>
    </recommendedName>
</protein>
<dbReference type="Pfam" id="PF02514">
    <property type="entry name" value="CobN-Mg_chel"/>
    <property type="match status" value="1"/>
</dbReference>
<evidence type="ECO:0000313" key="4">
    <source>
        <dbReference type="EMBL" id="SHL47756.1"/>
    </source>
</evidence>
<dbReference type="STRING" id="337701.SAMN05444398_10321"/>
<dbReference type="NCBIfam" id="TIGR02257">
    <property type="entry name" value="cobalto_cobN"/>
    <property type="match status" value="1"/>
</dbReference>
<organism evidence="4 5">
    <name type="scientific">Roseovarius pacificus</name>
    <dbReference type="NCBI Taxonomy" id="337701"/>
    <lineage>
        <taxon>Bacteria</taxon>
        <taxon>Pseudomonadati</taxon>
        <taxon>Pseudomonadota</taxon>
        <taxon>Alphaproteobacteria</taxon>
        <taxon>Rhodobacterales</taxon>
        <taxon>Roseobacteraceae</taxon>
        <taxon>Roseovarius</taxon>
    </lineage>
</organism>
<dbReference type="AlphaFoldDB" id="A0A1M7AYS1"/>
<keyword evidence="5" id="KW-1185">Reference proteome</keyword>
<reference evidence="4 5" key="1">
    <citation type="submission" date="2016-11" db="EMBL/GenBank/DDBJ databases">
        <authorList>
            <person name="Jaros S."/>
            <person name="Januszkiewicz K."/>
            <person name="Wedrychowicz H."/>
        </authorList>
    </citation>
    <scope>NUCLEOTIDE SEQUENCE [LARGE SCALE GENOMIC DNA]</scope>
    <source>
        <strain evidence="4 5">DSM 29589</strain>
    </source>
</reference>